<dbReference type="CDD" id="cd06561">
    <property type="entry name" value="AlkD_like"/>
    <property type="match status" value="1"/>
</dbReference>
<protein>
    <submittedName>
        <fullName evidence="1">DNA alkylation repair protein</fullName>
    </submittedName>
</protein>
<accession>A0ABW5A2P3</accession>
<dbReference type="InterPro" id="IPR016024">
    <property type="entry name" value="ARM-type_fold"/>
</dbReference>
<keyword evidence="2" id="KW-1185">Reference proteome</keyword>
<proteinExistence type="predicted"/>
<name>A0ABW5A2P3_9RHOB</name>
<comment type="caution">
    <text evidence="1">The sequence shown here is derived from an EMBL/GenBank/DDBJ whole genome shotgun (WGS) entry which is preliminary data.</text>
</comment>
<dbReference type="RefSeq" id="WP_377385480.1">
    <property type="nucleotide sequence ID" value="NZ_JBHUIX010000001.1"/>
</dbReference>
<dbReference type="PANTHER" id="PTHR34070">
    <property type="entry name" value="ARMADILLO-TYPE FOLD"/>
    <property type="match status" value="1"/>
</dbReference>
<dbReference type="PANTHER" id="PTHR34070:SF1">
    <property type="entry name" value="DNA ALKYLATION REPAIR PROTEIN"/>
    <property type="match status" value="1"/>
</dbReference>
<reference evidence="2" key="1">
    <citation type="journal article" date="2019" name="Int. J. Syst. Evol. Microbiol.">
        <title>The Global Catalogue of Microorganisms (GCM) 10K type strain sequencing project: providing services to taxonomists for standard genome sequencing and annotation.</title>
        <authorList>
            <consortium name="The Broad Institute Genomics Platform"/>
            <consortium name="The Broad Institute Genome Sequencing Center for Infectious Disease"/>
            <person name="Wu L."/>
            <person name="Ma J."/>
        </authorList>
    </citation>
    <scope>NUCLEOTIDE SEQUENCE [LARGE SCALE GENOMIC DNA]</scope>
    <source>
        <strain evidence="2">CCUG 55131</strain>
    </source>
</reference>
<dbReference type="EMBL" id="JBHUIX010000001">
    <property type="protein sequence ID" value="MFD2172532.1"/>
    <property type="molecule type" value="Genomic_DNA"/>
</dbReference>
<evidence type="ECO:0000313" key="2">
    <source>
        <dbReference type="Proteomes" id="UP001597413"/>
    </source>
</evidence>
<evidence type="ECO:0000313" key="1">
    <source>
        <dbReference type="EMBL" id="MFD2172532.1"/>
    </source>
</evidence>
<organism evidence="1 2">
    <name type="scientific">Rhodobacter lacus</name>
    <dbReference type="NCBI Taxonomy" id="1641972"/>
    <lineage>
        <taxon>Bacteria</taxon>
        <taxon>Pseudomonadati</taxon>
        <taxon>Pseudomonadota</taxon>
        <taxon>Alphaproteobacteria</taxon>
        <taxon>Rhodobacterales</taxon>
        <taxon>Rhodobacter group</taxon>
        <taxon>Rhodobacter</taxon>
    </lineage>
</organism>
<dbReference type="SUPFAM" id="SSF48371">
    <property type="entry name" value="ARM repeat"/>
    <property type="match status" value="1"/>
</dbReference>
<dbReference type="InterPro" id="IPR014825">
    <property type="entry name" value="DNA_alkylation"/>
</dbReference>
<dbReference type="Proteomes" id="UP001597413">
    <property type="component" value="Unassembled WGS sequence"/>
</dbReference>
<sequence length="277" mass="31099">MSRKRRSRVIIAEDRPMTEEEARLAAEAAAYAASDADYTQYSDAEEEHLGPPPNLAEALAALEACGDAERAAAAAAYHKVARRYLGVPVPLIEDSARLWRAQCSLEERVALAAALWRSDIHEAMIAAAKLLTQARIRPDETVWELIASWAPEFHGWAVADHACNAGGRRLLAAPERLDTVETWLQNSNMWTRRAALVIALPFTKSNHPTEEEQAIRARILTWCVALAPEREWFIQKAVGWWLRELSKHDAPTVRHWLDTHGATLKPFAQKEAAKYLR</sequence>
<dbReference type="Pfam" id="PF08713">
    <property type="entry name" value="DNA_alkylation"/>
    <property type="match status" value="1"/>
</dbReference>
<dbReference type="Gene3D" id="1.25.10.90">
    <property type="match status" value="1"/>
</dbReference>
<gene>
    <name evidence="1" type="ORF">ACFSM0_00355</name>
</gene>